<dbReference type="Proteomes" id="UP000185860">
    <property type="component" value="Unassembled WGS sequence"/>
</dbReference>
<proteinExistence type="predicted"/>
<dbReference type="OrthoDB" id="1494254at2"/>
<dbReference type="InterPro" id="IPR011008">
    <property type="entry name" value="Dimeric_a/b-barrel"/>
</dbReference>
<keyword evidence="1" id="KW-0812">Transmembrane</keyword>
<dbReference type="EMBL" id="MRCE01000059">
    <property type="protein sequence ID" value="OKH30769.1"/>
    <property type="molecule type" value="Genomic_DNA"/>
</dbReference>
<dbReference type="AlphaFoldDB" id="A0A1U7I3K9"/>
<dbReference type="RefSeq" id="WP_073597200.1">
    <property type="nucleotide sequence ID" value="NZ_MRCE01000059.1"/>
</dbReference>
<evidence type="ECO:0000256" key="1">
    <source>
        <dbReference type="SAM" id="Phobius"/>
    </source>
</evidence>
<name>A0A1U7I3K9_9CYAN</name>
<feature type="transmembrane region" description="Helical" evidence="1">
    <location>
        <begin position="173"/>
        <end position="191"/>
    </location>
</feature>
<feature type="transmembrane region" description="Helical" evidence="1">
    <location>
        <begin position="203"/>
        <end position="220"/>
    </location>
</feature>
<protein>
    <recommendedName>
        <fullName evidence="4">Antibiotic biosynthesis monooxygenase</fullName>
    </recommendedName>
</protein>
<dbReference type="Gene3D" id="3.30.70.100">
    <property type="match status" value="1"/>
</dbReference>
<dbReference type="PANTHER" id="PTHR40057">
    <property type="entry name" value="SLR1162 PROTEIN"/>
    <property type="match status" value="1"/>
</dbReference>
<organism evidence="2 3">
    <name type="scientific">[Phormidium ambiguum] IAM M-71</name>
    <dbReference type="NCBI Taxonomy" id="454136"/>
    <lineage>
        <taxon>Bacteria</taxon>
        <taxon>Bacillati</taxon>
        <taxon>Cyanobacteriota</taxon>
        <taxon>Cyanophyceae</taxon>
        <taxon>Oscillatoriophycideae</taxon>
        <taxon>Aerosakkonematales</taxon>
        <taxon>Aerosakkonemataceae</taxon>
        <taxon>Floridanema</taxon>
    </lineage>
</organism>
<dbReference type="STRING" id="454136.NIES2119_30230"/>
<gene>
    <name evidence="2" type="ORF">NIES2119_30230</name>
</gene>
<dbReference type="SUPFAM" id="SSF54909">
    <property type="entry name" value="Dimeric alpha+beta barrel"/>
    <property type="match status" value="1"/>
</dbReference>
<accession>A0A1U7I3K9</accession>
<keyword evidence="1" id="KW-1133">Transmembrane helix</keyword>
<reference evidence="2 3" key="1">
    <citation type="submission" date="2016-11" db="EMBL/GenBank/DDBJ databases">
        <title>Draft Genome Sequences of Nine Cyanobacterial Strains from Diverse Habitats.</title>
        <authorList>
            <person name="Zhu T."/>
            <person name="Hou S."/>
            <person name="Lu X."/>
            <person name="Hess W.R."/>
        </authorList>
    </citation>
    <scope>NUCLEOTIDE SEQUENCE [LARGE SCALE GENOMIC DNA]</scope>
    <source>
        <strain evidence="2 3">IAM M-71</strain>
    </source>
</reference>
<evidence type="ECO:0000313" key="3">
    <source>
        <dbReference type="Proteomes" id="UP000185860"/>
    </source>
</evidence>
<sequence length="223" mass="25639">MSKPPTERIFYSTLVTEHIVPKGKEGVFQRWHKSLVQVARRQVGFVRAELCPPLPCKDDVVKWYAIVHFDTPTHLNDWIKSDDRKRLLEEGQEIFRSYRFKSFTTGLEGWFSPKSGSEENNLEPPPWKQILSVVLGLYPVIILQSKLFAALGIMQSWPSASSMLINNLITSSILTLAVMPVIARLFSFWLRPNYRRTSWKTEVWGLALIVMALGCMVVLFNQV</sequence>
<evidence type="ECO:0008006" key="4">
    <source>
        <dbReference type="Google" id="ProtNLM"/>
    </source>
</evidence>
<comment type="caution">
    <text evidence="2">The sequence shown here is derived from an EMBL/GenBank/DDBJ whole genome shotgun (WGS) entry which is preliminary data.</text>
</comment>
<evidence type="ECO:0000313" key="2">
    <source>
        <dbReference type="EMBL" id="OKH30769.1"/>
    </source>
</evidence>
<feature type="transmembrane region" description="Helical" evidence="1">
    <location>
        <begin position="130"/>
        <end position="153"/>
    </location>
</feature>
<dbReference type="InterPro" id="IPR038762">
    <property type="entry name" value="ABM_predict"/>
</dbReference>
<dbReference type="PANTHER" id="PTHR40057:SF1">
    <property type="entry name" value="SLR1162 PROTEIN"/>
    <property type="match status" value="1"/>
</dbReference>
<keyword evidence="1" id="KW-0472">Membrane</keyword>